<dbReference type="GeneID" id="25279970"/>
<reference evidence="2 3" key="1">
    <citation type="submission" date="2013-03" db="EMBL/GenBank/DDBJ databases">
        <title>The Genome Sequence of Exophiala aquamarina CBS 119918.</title>
        <authorList>
            <consortium name="The Broad Institute Genomics Platform"/>
            <person name="Cuomo C."/>
            <person name="de Hoog S."/>
            <person name="Gorbushina A."/>
            <person name="Walker B."/>
            <person name="Young S.K."/>
            <person name="Zeng Q."/>
            <person name="Gargeya S."/>
            <person name="Fitzgerald M."/>
            <person name="Haas B."/>
            <person name="Abouelleil A."/>
            <person name="Allen A.W."/>
            <person name="Alvarado L."/>
            <person name="Arachchi H.M."/>
            <person name="Berlin A.M."/>
            <person name="Chapman S.B."/>
            <person name="Gainer-Dewar J."/>
            <person name="Goldberg J."/>
            <person name="Griggs A."/>
            <person name="Gujja S."/>
            <person name="Hansen M."/>
            <person name="Howarth C."/>
            <person name="Imamovic A."/>
            <person name="Ireland A."/>
            <person name="Larimer J."/>
            <person name="McCowan C."/>
            <person name="Murphy C."/>
            <person name="Pearson M."/>
            <person name="Poon T.W."/>
            <person name="Priest M."/>
            <person name="Roberts A."/>
            <person name="Saif S."/>
            <person name="Shea T."/>
            <person name="Sisk P."/>
            <person name="Sykes S."/>
            <person name="Wortman J."/>
            <person name="Nusbaum C."/>
            <person name="Birren B."/>
        </authorList>
    </citation>
    <scope>NUCLEOTIDE SEQUENCE [LARGE SCALE GENOMIC DNA]</scope>
    <source>
        <strain evidence="2 3">CBS 119918</strain>
    </source>
</reference>
<gene>
    <name evidence="2" type="ORF">A1O9_05043</name>
</gene>
<protein>
    <recommendedName>
        <fullName evidence="1">Septin-type G domain-containing protein</fullName>
    </recommendedName>
</protein>
<evidence type="ECO:0000313" key="2">
    <source>
        <dbReference type="EMBL" id="KEF60193.1"/>
    </source>
</evidence>
<dbReference type="InterPro" id="IPR030379">
    <property type="entry name" value="G_SEPTIN_dom"/>
</dbReference>
<keyword evidence="3" id="KW-1185">Reference proteome</keyword>
<organism evidence="2 3">
    <name type="scientific">Exophiala aquamarina CBS 119918</name>
    <dbReference type="NCBI Taxonomy" id="1182545"/>
    <lineage>
        <taxon>Eukaryota</taxon>
        <taxon>Fungi</taxon>
        <taxon>Dikarya</taxon>
        <taxon>Ascomycota</taxon>
        <taxon>Pezizomycotina</taxon>
        <taxon>Eurotiomycetes</taxon>
        <taxon>Chaetothyriomycetidae</taxon>
        <taxon>Chaetothyriales</taxon>
        <taxon>Herpotrichiellaceae</taxon>
        <taxon>Exophiala</taxon>
    </lineage>
</organism>
<dbReference type="Pfam" id="PF00735">
    <property type="entry name" value="Septin"/>
    <property type="match status" value="1"/>
</dbReference>
<dbReference type="PANTHER" id="PTHR18884">
    <property type="entry name" value="SEPTIN"/>
    <property type="match status" value="1"/>
</dbReference>
<dbReference type="InterPro" id="IPR027417">
    <property type="entry name" value="P-loop_NTPase"/>
</dbReference>
<comment type="caution">
    <text evidence="2">The sequence shown here is derived from an EMBL/GenBank/DDBJ whole genome shotgun (WGS) entry which is preliminary data.</text>
</comment>
<dbReference type="EMBL" id="AMGV01000003">
    <property type="protein sequence ID" value="KEF60193.1"/>
    <property type="molecule type" value="Genomic_DNA"/>
</dbReference>
<dbReference type="GO" id="GO:0005525">
    <property type="term" value="F:GTP binding"/>
    <property type="evidence" value="ECO:0007669"/>
    <property type="project" value="InterPro"/>
</dbReference>
<dbReference type="Proteomes" id="UP000027920">
    <property type="component" value="Unassembled WGS sequence"/>
</dbReference>
<dbReference type="RefSeq" id="XP_013262783.1">
    <property type="nucleotide sequence ID" value="XM_013407329.1"/>
</dbReference>
<evidence type="ECO:0000313" key="3">
    <source>
        <dbReference type="Proteomes" id="UP000027920"/>
    </source>
</evidence>
<dbReference type="HOGENOM" id="CLU_1496209_0_0_1"/>
<evidence type="ECO:0000259" key="1">
    <source>
        <dbReference type="PROSITE" id="PS51719"/>
    </source>
</evidence>
<accession>A0A072PLI0</accession>
<dbReference type="AlphaFoldDB" id="A0A072PLI0"/>
<feature type="domain" description="Septin-type G" evidence="1">
    <location>
        <begin position="1"/>
        <end position="180"/>
    </location>
</feature>
<dbReference type="STRING" id="1182545.A0A072PLI0"/>
<name>A0A072PLI0_9EURO</name>
<dbReference type="PROSITE" id="PS51719">
    <property type="entry name" value="G_SEPTIN"/>
    <property type="match status" value="1"/>
</dbReference>
<sequence length="180" mass="20273">MLAEEARIKRNARFKDNKVHVLLYFITPTGHGLRELDIELMKRLSPCVNLVLVTGKAEAHTPEELQESKSLIIADIEHYNIPVYKFPENLEEDDRDTIQENTELRNLLPFAFVGLEALGAGEPAPRTGSARAESSCWYNDIMISHTSITAYTISVDVLGTKAHRMEKEVLSTLYCTIEVA</sequence>
<dbReference type="Gene3D" id="3.40.50.300">
    <property type="entry name" value="P-loop containing nucleotide triphosphate hydrolases"/>
    <property type="match status" value="1"/>
</dbReference>
<dbReference type="VEuPathDB" id="FungiDB:A1O9_05043"/>
<proteinExistence type="predicted"/>
<dbReference type="OrthoDB" id="416553at2759"/>